<keyword evidence="2" id="KW-0808">Transferase</keyword>
<dbReference type="AlphaFoldDB" id="X1KDB3"/>
<dbReference type="InterPro" id="IPR029063">
    <property type="entry name" value="SAM-dependent_MTases_sf"/>
</dbReference>
<dbReference type="GO" id="GO:0003677">
    <property type="term" value="F:DNA binding"/>
    <property type="evidence" value="ECO:0007669"/>
    <property type="project" value="InterPro"/>
</dbReference>
<dbReference type="EMBL" id="BARU01037466">
    <property type="protein sequence ID" value="GAH88184.1"/>
    <property type="molecule type" value="Genomic_DNA"/>
</dbReference>
<evidence type="ECO:0000256" key="1">
    <source>
        <dbReference type="ARBA" id="ARBA00022603"/>
    </source>
</evidence>
<dbReference type="GO" id="GO:0008170">
    <property type="term" value="F:N-methyltransferase activity"/>
    <property type="evidence" value="ECO:0007669"/>
    <property type="project" value="InterPro"/>
</dbReference>
<dbReference type="GO" id="GO:0005737">
    <property type="term" value="C:cytoplasm"/>
    <property type="evidence" value="ECO:0007669"/>
    <property type="project" value="TreeGrafter"/>
</dbReference>
<dbReference type="InterPro" id="IPR002941">
    <property type="entry name" value="DNA_methylase_N4/N6"/>
</dbReference>
<reference evidence="4" key="1">
    <citation type="journal article" date="2014" name="Front. Microbiol.">
        <title>High frequency of phylogenetically diverse reductive dehalogenase-homologous genes in deep subseafloor sedimentary metagenomes.</title>
        <authorList>
            <person name="Kawai M."/>
            <person name="Futagami T."/>
            <person name="Toyoda A."/>
            <person name="Takaki Y."/>
            <person name="Nishi S."/>
            <person name="Hori S."/>
            <person name="Arai W."/>
            <person name="Tsubouchi T."/>
            <person name="Morono Y."/>
            <person name="Uchiyama I."/>
            <person name="Ito T."/>
            <person name="Fujiyama A."/>
            <person name="Inagaki F."/>
            <person name="Takami H."/>
        </authorList>
    </citation>
    <scope>NUCLEOTIDE SEQUENCE</scope>
    <source>
        <strain evidence="4">Expedition CK06-06</strain>
    </source>
</reference>
<feature type="domain" description="DNA methylase N-4/N-6" evidence="3">
    <location>
        <begin position="38"/>
        <end position="94"/>
    </location>
</feature>
<evidence type="ECO:0000313" key="4">
    <source>
        <dbReference type="EMBL" id="GAH88184.1"/>
    </source>
</evidence>
<comment type="caution">
    <text evidence="4">The sequence shown here is derived from an EMBL/GenBank/DDBJ whole genome shotgun (WGS) entry which is preliminary data.</text>
</comment>
<evidence type="ECO:0000259" key="3">
    <source>
        <dbReference type="Pfam" id="PF01555"/>
    </source>
</evidence>
<dbReference type="PANTHER" id="PTHR13370">
    <property type="entry name" value="RNA METHYLASE-RELATED"/>
    <property type="match status" value="1"/>
</dbReference>
<organism evidence="4">
    <name type="scientific">marine sediment metagenome</name>
    <dbReference type="NCBI Taxonomy" id="412755"/>
    <lineage>
        <taxon>unclassified sequences</taxon>
        <taxon>metagenomes</taxon>
        <taxon>ecological metagenomes</taxon>
    </lineage>
</organism>
<gene>
    <name evidence="4" type="ORF">S03H2_58377</name>
</gene>
<proteinExistence type="predicted"/>
<keyword evidence="1" id="KW-0489">Methyltransferase</keyword>
<accession>X1KDB3</accession>
<dbReference type="Pfam" id="PF01555">
    <property type="entry name" value="N6_N4_Mtase"/>
    <property type="match status" value="1"/>
</dbReference>
<feature type="non-terminal residue" evidence="4">
    <location>
        <position position="249"/>
    </location>
</feature>
<dbReference type="SUPFAM" id="SSF53335">
    <property type="entry name" value="S-adenosyl-L-methionine-dependent methyltransferases"/>
    <property type="match status" value="1"/>
</dbReference>
<evidence type="ECO:0000256" key="2">
    <source>
        <dbReference type="ARBA" id="ARBA00022679"/>
    </source>
</evidence>
<dbReference type="GO" id="GO:0032259">
    <property type="term" value="P:methylation"/>
    <property type="evidence" value="ECO:0007669"/>
    <property type="project" value="UniProtKB-KW"/>
</dbReference>
<dbReference type="PANTHER" id="PTHR13370:SF3">
    <property type="entry name" value="TRNA (GUANINE(10)-N2)-METHYLTRANSFERASE HOMOLOG"/>
    <property type="match status" value="1"/>
</dbReference>
<protein>
    <recommendedName>
        <fullName evidence="3">DNA methylase N-4/N-6 domain-containing protein</fullName>
    </recommendedName>
</protein>
<name>X1KDB3_9ZZZZ</name>
<dbReference type="Gene3D" id="3.40.50.150">
    <property type="entry name" value="Vaccinia Virus protein VP39"/>
    <property type="match status" value="1"/>
</dbReference>
<feature type="non-terminal residue" evidence="4">
    <location>
        <position position="1"/>
    </location>
</feature>
<dbReference type="GO" id="GO:0009007">
    <property type="term" value="F:site-specific DNA-methyltransferase (adenine-specific) activity"/>
    <property type="evidence" value="ECO:0007669"/>
    <property type="project" value="TreeGrafter"/>
</dbReference>
<sequence>DPSSVNSKTPLNSLNLNWREIDLPEKARTKHVHRLHPYLGKFIPQLVEIFLRKYFKHGQTVLDPFCGSGTTLVQANELGINSIGFDISEFNVLITKVKTAKYDLGIAKKEIHDILEKLRSSIQKDNIQLNLLKPETYSIEITVTNNEYLNRWFDQKARNELLTYKYLIDKESYKYKNLMKVILSRSARSARLTTHFDLDFPKKPQTEPYYCYKHSRICKPTNEAFKFLRRYSLDTIRRLEEYSYLQTGA</sequence>